<dbReference type="PANTHER" id="PTHR45847:SF6">
    <property type="entry name" value="FATTY ACID AMIDE HYDROLASE"/>
    <property type="match status" value="1"/>
</dbReference>
<comment type="similarity">
    <text evidence="1">Belongs to the amidase family.</text>
</comment>
<dbReference type="SUPFAM" id="SSF75304">
    <property type="entry name" value="Amidase signature (AS) enzymes"/>
    <property type="match status" value="1"/>
</dbReference>
<dbReference type="InterPro" id="IPR052096">
    <property type="entry name" value="Endocannabinoid_amidase"/>
</dbReference>
<evidence type="ECO:0000313" key="6">
    <source>
        <dbReference type="Proteomes" id="UP000663856"/>
    </source>
</evidence>
<dbReference type="PANTHER" id="PTHR45847">
    <property type="entry name" value="FATTY ACID AMIDE HYDROLASE"/>
    <property type="match status" value="1"/>
</dbReference>
<comment type="caution">
    <text evidence="5">The sequence shown here is derived from an EMBL/GenBank/DDBJ whole genome shotgun (WGS) entry which is preliminary data.</text>
</comment>
<dbReference type="EMBL" id="CAJNRF010004577">
    <property type="protein sequence ID" value="CAF2061345.1"/>
    <property type="molecule type" value="Genomic_DNA"/>
</dbReference>
<evidence type="ECO:0000259" key="3">
    <source>
        <dbReference type="Pfam" id="PF01425"/>
    </source>
</evidence>
<evidence type="ECO:0000256" key="2">
    <source>
        <dbReference type="ARBA" id="ARBA00022801"/>
    </source>
</evidence>
<accession>A0A816QJY3</accession>
<sequence>MAVHRRQLTTDLNSQLTKISLPYQCRKLLLSYGVWNSSLNMIEIVHRHRSATKCFLSMGFMKNSKLYIYPEEAIFMMQCSLLQVSINNLEEKNAIPISLTEAYSLWFNQPRLNIKHLHVYQYLTRIGFTLIRHRTDRSMIEAEENLSNKNIKRKRDEYENEIIEPPEEEQQRQHENYTCQVHLSSDCQRLWFPNYTDDPPIDMKVYPRLLFPDKLLPIQIDWVPSDFNLKVSNVQLSIYENNNSSPRPSFSLLRSIDLQSHRTIYQRLSSFRFHSNQTVQPSSSSDIFFDMYKSKKSFRKSQPGEPDYYIQIIDGDDEFNFEKTYHQQQTDTLTAIIHSGDMFTIQYWTISLITGVLILNWLRRRFQTFRYHAIARQRAQAKRTARDKRREQLLNLLRTKYSKHLPERRIAERISQSTAVELLDGLHKKDFTYTQVTLVLSLRALKIGQTLDCTTEEFFDQALEYAEKLDENYNDEAEVLLKGIPISLKDQIDQQGADSSMGITMRNFQPASKDSLIVELLKQQGAFPGFVRSATIQAMMLPDTESETYGVANNPYDLTRTTGGSSGGEGALIASRGSPIGIGTDIGGSIRIPAHFCGIFGFKPTPGRLTNKGACSPSARNEMGQLNIRATAGPLARCTDDLVLVMRSFLQEHMWRNDPELIRQPWRNERFIDKKRLTIGFYTNDTWFPAAPACIRAVNEAAEALRKVGHTVIPYTPIDLPEALRLFLGIIGADGNRHLLESLEKEPINSLYKQLFQASRLPNFLRPLLARLMRIFGERRTAHVVLSVGSKTAYEYFDLIIDMQKYVQKWLDDLKSNNIDLLLTPVNGLPAYRHGQSGHLFHSCSYTLLFNILHFPVGVVPVTLVRDDEQYYEDIGNLNNDMVTSLAKDVCRQSAGLPIGVQLIGWPNDDERVLGVMKELETTIGNRSSPIPNLANNIDIYAD</sequence>
<dbReference type="PROSITE" id="PS00571">
    <property type="entry name" value="AMIDASES"/>
    <property type="match status" value="1"/>
</dbReference>
<reference evidence="5" key="1">
    <citation type="submission" date="2021-02" db="EMBL/GenBank/DDBJ databases">
        <authorList>
            <person name="Nowell W R."/>
        </authorList>
    </citation>
    <scope>NUCLEOTIDE SEQUENCE</scope>
</reference>
<feature type="domain" description="Amidase" evidence="3">
    <location>
        <begin position="442"/>
        <end position="914"/>
    </location>
</feature>
<dbReference type="GO" id="GO:0017064">
    <property type="term" value="F:fatty acid amide hydrolase activity"/>
    <property type="evidence" value="ECO:0007669"/>
    <property type="project" value="TreeGrafter"/>
</dbReference>
<name>A0A816QJY3_9BILA</name>
<dbReference type="Pfam" id="PF12928">
    <property type="entry name" value="tRNA_int_end_N2"/>
    <property type="match status" value="1"/>
</dbReference>
<dbReference type="GO" id="GO:0004040">
    <property type="term" value="F:amidase activity"/>
    <property type="evidence" value="ECO:0007669"/>
    <property type="project" value="TreeGrafter"/>
</dbReference>
<evidence type="ECO:0000259" key="4">
    <source>
        <dbReference type="Pfam" id="PF12928"/>
    </source>
</evidence>
<dbReference type="Proteomes" id="UP000663856">
    <property type="component" value="Unassembled WGS sequence"/>
</dbReference>
<gene>
    <name evidence="5" type="ORF">WKI299_LOCUS12172</name>
</gene>
<protein>
    <recommendedName>
        <fullName evidence="7">Amidase</fullName>
    </recommendedName>
</protein>
<dbReference type="AlphaFoldDB" id="A0A816QJY3"/>
<dbReference type="InterPro" id="IPR020556">
    <property type="entry name" value="Amidase_CS"/>
</dbReference>
<organism evidence="5 6">
    <name type="scientific">Rotaria magnacalcarata</name>
    <dbReference type="NCBI Taxonomy" id="392030"/>
    <lineage>
        <taxon>Eukaryota</taxon>
        <taxon>Metazoa</taxon>
        <taxon>Spiralia</taxon>
        <taxon>Gnathifera</taxon>
        <taxon>Rotifera</taxon>
        <taxon>Eurotatoria</taxon>
        <taxon>Bdelloidea</taxon>
        <taxon>Philodinida</taxon>
        <taxon>Philodinidae</taxon>
        <taxon>Rotaria</taxon>
    </lineage>
</organism>
<keyword evidence="2" id="KW-0378">Hydrolase</keyword>
<dbReference type="Gene3D" id="3.90.1300.10">
    <property type="entry name" value="Amidase signature (AS) domain"/>
    <property type="match status" value="1"/>
</dbReference>
<dbReference type="InterPro" id="IPR024336">
    <property type="entry name" value="tRNA_splic_suSen54_N"/>
</dbReference>
<dbReference type="Pfam" id="PF01425">
    <property type="entry name" value="Amidase"/>
    <property type="match status" value="1"/>
</dbReference>
<evidence type="ECO:0000313" key="5">
    <source>
        <dbReference type="EMBL" id="CAF2061345.1"/>
    </source>
</evidence>
<proteinExistence type="inferred from homology"/>
<dbReference type="InterPro" id="IPR023631">
    <property type="entry name" value="Amidase_dom"/>
</dbReference>
<feature type="domain" description="tRNA-splicing endonuclease subunit Sen54 N-terminal" evidence="4">
    <location>
        <begin position="30"/>
        <end position="79"/>
    </location>
</feature>
<dbReference type="InterPro" id="IPR036928">
    <property type="entry name" value="AS_sf"/>
</dbReference>
<evidence type="ECO:0008006" key="7">
    <source>
        <dbReference type="Google" id="ProtNLM"/>
    </source>
</evidence>
<evidence type="ECO:0000256" key="1">
    <source>
        <dbReference type="ARBA" id="ARBA00009199"/>
    </source>
</evidence>
<dbReference type="GO" id="GO:0009062">
    <property type="term" value="P:fatty acid catabolic process"/>
    <property type="evidence" value="ECO:0007669"/>
    <property type="project" value="TreeGrafter"/>
</dbReference>